<dbReference type="InterPro" id="IPR021146">
    <property type="entry name" value="Phage_gp6-like_head-tail"/>
</dbReference>
<protein>
    <submittedName>
        <fullName evidence="1">Gp6 domain containing protein</fullName>
    </submittedName>
</protein>
<dbReference type="EMBL" id="LR796401">
    <property type="protein sequence ID" value="CAB4141813.1"/>
    <property type="molecule type" value="Genomic_DNA"/>
</dbReference>
<sequence length="199" mass="21870">MAITNGYATLSEVKASLRITDAIDDALLETAIESASRMIDGFTARTFSNAGTAVRHYAATDALNLIIDDAISISEVASTDEIGDTYTVWKPTDFQLEPLNSRSDGLYMPYTGIRAVNDYTWPVVDQQALCRITGVWGWASVPTAIRQATVIQSSRLFKRLDSPLGIAGFGDMGAIRVNRYLDSDVEQLAMPYRIMRNFG</sequence>
<dbReference type="Pfam" id="PF05135">
    <property type="entry name" value="Phage_connect_1"/>
    <property type="match status" value="1"/>
</dbReference>
<name>A0A6J5M8Z3_9CAUD</name>
<reference evidence="1" key="1">
    <citation type="submission" date="2020-04" db="EMBL/GenBank/DDBJ databases">
        <authorList>
            <person name="Chiriac C."/>
            <person name="Salcher M."/>
            <person name="Ghai R."/>
            <person name="Kavagutti S V."/>
        </authorList>
    </citation>
    <scope>NUCLEOTIDE SEQUENCE</scope>
</reference>
<dbReference type="Gene3D" id="1.10.3230.30">
    <property type="entry name" value="Phage gp6-like head-tail connector protein"/>
    <property type="match status" value="1"/>
</dbReference>
<proteinExistence type="predicted"/>
<dbReference type="CDD" id="cd08054">
    <property type="entry name" value="gp6"/>
    <property type="match status" value="1"/>
</dbReference>
<accession>A0A6J5M8Z3</accession>
<evidence type="ECO:0000313" key="1">
    <source>
        <dbReference type="EMBL" id="CAB4141813.1"/>
    </source>
</evidence>
<gene>
    <name evidence="1" type="ORF">UFOVP419_43</name>
</gene>
<organism evidence="1">
    <name type="scientific">uncultured Caudovirales phage</name>
    <dbReference type="NCBI Taxonomy" id="2100421"/>
    <lineage>
        <taxon>Viruses</taxon>
        <taxon>Duplodnaviria</taxon>
        <taxon>Heunggongvirae</taxon>
        <taxon>Uroviricota</taxon>
        <taxon>Caudoviricetes</taxon>
        <taxon>Peduoviridae</taxon>
        <taxon>Maltschvirus</taxon>
        <taxon>Maltschvirus maltsch</taxon>
    </lineage>
</organism>